<feature type="domain" description="AAA+ ATPase" evidence="14">
    <location>
        <begin position="157"/>
        <end position="287"/>
    </location>
</feature>
<evidence type="ECO:0000256" key="10">
    <source>
        <dbReference type="ARBA" id="ARBA00023136"/>
    </source>
</evidence>
<sequence>MIQETFVASNPTQAYDLAVKKYGTSISLISARQIKYDDGVLRSEITIEVSTEIYTQVSLGKKIINENDVETSTQIKELQAQLTSMKNEIHQEIQNEHKIIAKVKALFIKKGISPHWLESMFRTLVGTDMIENETLLVSYLLEEIDVALKVKEENLTQPKMIMFVGSTGVGKTTTIAKIAARYAYLLEQEYKVALVNLDTFKVGAIEQLNHYSDIMQIEHIVVSDVDAFKETLEKLSNYDVILIDTTGMSPYDTEKFVQTTQFVKNDSARDMEVSLVLPATVKYEDMEDIYQNFSFFNLTSVVITKFDETKHLGSLLNFMLLYNLPMSYFSVGQEVPDDLLVADKEYLLERFIGDIDAG</sequence>
<keyword evidence="6" id="KW-0547">Nucleotide-binding</keyword>
<evidence type="ECO:0000256" key="7">
    <source>
        <dbReference type="ARBA" id="ARBA00022795"/>
    </source>
</evidence>
<dbReference type="GO" id="GO:0005525">
    <property type="term" value="F:GTP binding"/>
    <property type="evidence" value="ECO:0007669"/>
    <property type="project" value="UniProtKB-KW"/>
</dbReference>
<keyword evidence="9" id="KW-0342">GTP-binding</keyword>
<dbReference type="SMART" id="SM00382">
    <property type="entry name" value="AAA"/>
    <property type="match status" value="1"/>
</dbReference>
<evidence type="ECO:0000256" key="8">
    <source>
        <dbReference type="ARBA" id="ARBA00022927"/>
    </source>
</evidence>
<dbReference type="GO" id="GO:0003924">
    <property type="term" value="F:GTPase activity"/>
    <property type="evidence" value="ECO:0007669"/>
    <property type="project" value="InterPro"/>
</dbReference>
<reference evidence="16" key="1">
    <citation type="submission" date="2020-01" db="EMBL/GenBank/DDBJ databases">
        <authorList>
            <person name="Meier V. D."/>
            <person name="Meier V D."/>
        </authorList>
    </citation>
    <scope>NUCLEOTIDE SEQUENCE</scope>
    <source>
        <strain evidence="16">HLG_WM_MAG_01</strain>
    </source>
</reference>
<evidence type="ECO:0000256" key="2">
    <source>
        <dbReference type="ARBA" id="ARBA00008531"/>
    </source>
</evidence>
<comment type="subcellular location">
    <subcellularLocation>
        <location evidence="1">Cell membrane</location>
        <topology evidence="1">Peripheral membrane protein</topology>
        <orientation evidence="1">Cytoplasmic side</orientation>
    </subcellularLocation>
</comment>
<evidence type="ECO:0000256" key="5">
    <source>
        <dbReference type="ARBA" id="ARBA00022475"/>
    </source>
</evidence>
<gene>
    <name evidence="16" type="ORF">HELGO_WM1701</name>
</gene>
<evidence type="ECO:0000256" key="11">
    <source>
        <dbReference type="ARBA" id="ARBA00023225"/>
    </source>
</evidence>
<evidence type="ECO:0000256" key="3">
    <source>
        <dbReference type="ARBA" id="ARBA00014919"/>
    </source>
</evidence>
<dbReference type="Pfam" id="PF00448">
    <property type="entry name" value="SRP54"/>
    <property type="match status" value="1"/>
</dbReference>
<keyword evidence="5" id="KW-1003">Cell membrane</keyword>
<dbReference type="SMART" id="SM00962">
    <property type="entry name" value="SRP54"/>
    <property type="match status" value="1"/>
</dbReference>
<organism evidence="16">
    <name type="scientific">uncultured Sulfurovum sp</name>
    <dbReference type="NCBI Taxonomy" id="269237"/>
    <lineage>
        <taxon>Bacteria</taxon>
        <taxon>Pseudomonadati</taxon>
        <taxon>Campylobacterota</taxon>
        <taxon>Epsilonproteobacteria</taxon>
        <taxon>Campylobacterales</taxon>
        <taxon>Sulfurovaceae</taxon>
        <taxon>Sulfurovum</taxon>
        <taxon>environmental samples</taxon>
    </lineage>
</organism>
<evidence type="ECO:0000256" key="4">
    <source>
        <dbReference type="ARBA" id="ARBA00022448"/>
    </source>
</evidence>
<evidence type="ECO:0000256" key="9">
    <source>
        <dbReference type="ARBA" id="ARBA00023134"/>
    </source>
</evidence>
<dbReference type="CDD" id="cd17873">
    <property type="entry name" value="FlhF"/>
    <property type="match status" value="1"/>
</dbReference>
<evidence type="ECO:0000256" key="1">
    <source>
        <dbReference type="ARBA" id="ARBA00004413"/>
    </source>
</evidence>
<keyword evidence="11" id="KW-1006">Bacterial flagellum protein export</keyword>
<dbReference type="InterPro" id="IPR003593">
    <property type="entry name" value="AAA+_ATPase"/>
</dbReference>
<comment type="function">
    <text evidence="12">Necessary for flagellar biosynthesis. May be involved in translocation of the flagellum.</text>
</comment>
<name>A0A6S6U5T9_9BACT</name>
<dbReference type="GO" id="GO:0044781">
    <property type="term" value="P:bacterial-type flagellum organization"/>
    <property type="evidence" value="ECO:0007669"/>
    <property type="project" value="UniProtKB-KW"/>
</dbReference>
<dbReference type="PANTHER" id="PTHR43134">
    <property type="entry name" value="SIGNAL RECOGNITION PARTICLE RECEPTOR SUBUNIT ALPHA"/>
    <property type="match status" value="1"/>
</dbReference>
<keyword evidence="4" id="KW-0813">Transport</keyword>
<dbReference type="Gene3D" id="3.40.50.300">
    <property type="entry name" value="P-loop containing nucleotide triphosphate hydrolases"/>
    <property type="match status" value="1"/>
</dbReference>
<dbReference type="FunFam" id="3.40.50.300:FF:000695">
    <property type="entry name" value="Flagellar biosynthesis regulator FlhF"/>
    <property type="match status" value="1"/>
</dbReference>
<evidence type="ECO:0000313" key="16">
    <source>
        <dbReference type="EMBL" id="CAA6827095.1"/>
    </source>
</evidence>
<dbReference type="InterPro" id="IPR027417">
    <property type="entry name" value="P-loop_NTPase"/>
</dbReference>
<dbReference type="GO" id="GO:0006614">
    <property type="term" value="P:SRP-dependent cotranslational protein targeting to membrane"/>
    <property type="evidence" value="ECO:0007669"/>
    <property type="project" value="InterPro"/>
</dbReference>
<dbReference type="PANTHER" id="PTHR43134:SF3">
    <property type="entry name" value="FLAGELLAR BIOSYNTHESIS PROTEIN FLHF"/>
    <property type="match status" value="1"/>
</dbReference>
<dbReference type="GO" id="GO:0015031">
    <property type="term" value="P:protein transport"/>
    <property type="evidence" value="ECO:0007669"/>
    <property type="project" value="UniProtKB-KW"/>
</dbReference>
<proteinExistence type="inferred from homology"/>
<evidence type="ECO:0000259" key="14">
    <source>
        <dbReference type="SMART" id="SM00382"/>
    </source>
</evidence>
<dbReference type="InterPro" id="IPR000897">
    <property type="entry name" value="SRP54_GTPase_dom"/>
</dbReference>
<keyword evidence="7" id="KW-1005">Bacterial flagellum biogenesis</keyword>
<comment type="similarity">
    <text evidence="2">Belongs to the GTP-binding SRP family.</text>
</comment>
<accession>A0A6S6U5T9</accession>
<dbReference type="EMBL" id="CACVAS010000147">
    <property type="protein sequence ID" value="CAA6827095.1"/>
    <property type="molecule type" value="Genomic_DNA"/>
</dbReference>
<evidence type="ECO:0000256" key="6">
    <source>
        <dbReference type="ARBA" id="ARBA00022741"/>
    </source>
</evidence>
<dbReference type="GO" id="GO:0005047">
    <property type="term" value="F:signal recognition particle binding"/>
    <property type="evidence" value="ECO:0007669"/>
    <property type="project" value="TreeGrafter"/>
</dbReference>
<dbReference type="InterPro" id="IPR047040">
    <property type="entry name" value="FlhF__GTPase_dom"/>
</dbReference>
<dbReference type="AlphaFoldDB" id="A0A6S6U5T9"/>
<keyword evidence="16" id="KW-0282">Flagellum</keyword>
<evidence type="ECO:0000256" key="12">
    <source>
        <dbReference type="ARBA" id="ARBA00025337"/>
    </source>
</evidence>
<keyword evidence="8" id="KW-0653">Protein transport</keyword>
<dbReference type="GO" id="GO:0005886">
    <property type="term" value="C:plasma membrane"/>
    <property type="evidence" value="ECO:0007669"/>
    <property type="project" value="UniProtKB-SubCell"/>
</dbReference>
<dbReference type="SUPFAM" id="SSF52540">
    <property type="entry name" value="P-loop containing nucleoside triphosphate hydrolases"/>
    <property type="match status" value="1"/>
</dbReference>
<dbReference type="Gene3D" id="1.20.120.1380">
    <property type="entry name" value="Flagellar FlhF biosynthesis protein, N domain"/>
    <property type="match status" value="1"/>
</dbReference>
<evidence type="ECO:0000256" key="13">
    <source>
        <dbReference type="ARBA" id="ARBA00030866"/>
    </source>
</evidence>
<keyword evidence="10" id="KW-0472">Membrane</keyword>
<keyword evidence="16" id="KW-0969">Cilium</keyword>
<feature type="domain" description="SRP54-type proteins GTP-binding" evidence="15">
    <location>
        <begin position="158"/>
        <end position="353"/>
    </location>
</feature>
<protein>
    <recommendedName>
        <fullName evidence="3">Flagellar biosynthesis protein FlhF</fullName>
    </recommendedName>
    <alternativeName>
        <fullName evidence="13">Flagella-associated GTP-binding protein</fullName>
    </alternativeName>
</protein>
<keyword evidence="16" id="KW-0966">Cell projection</keyword>
<evidence type="ECO:0000259" key="15">
    <source>
        <dbReference type="SMART" id="SM00962"/>
    </source>
</evidence>